<dbReference type="Proteomes" id="UP000000789">
    <property type="component" value="Chromosome"/>
</dbReference>
<dbReference type="InterPro" id="IPR050763">
    <property type="entry name" value="ABC_transporter_ATP-binding"/>
</dbReference>
<evidence type="ECO:0000256" key="1">
    <source>
        <dbReference type="ARBA" id="ARBA00005417"/>
    </source>
</evidence>
<dbReference type="InterPro" id="IPR017871">
    <property type="entry name" value="ABC_transporter-like_CS"/>
</dbReference>
<evidence type="ECO:0000313" key="7">
    <source>
        <dbReference type="Proteomes" id="UP000000789"/>
    </source>
</evidence>
<dbReference type="Gene3D" id="3.40.50.300">
    <property type="entry name" value="P-loop containing nucleotide triphosphate hydrolases"/>
    <property type="match status" value="1"/>
</dbReference>
<dbReference type="SMART" id="SM00382">
    <property type="entry name" value="AAA"/>
    <property type="match status" value="1"/>
</dbReference>
<keyword evidence="7" id="KW-1185">Reference proteome</keyword>
<comment type="similarity">
    <text evidence="1">Belongs to the ABC transporter superfamily.</text>
</comment>
<dbReference type="PANTHER" id="PTHR42711:SF5">
    <property type="entry name" value="ABC TRANSPORTER ATP-BINDING PROTEIN NATA"/>
    <property type="match status" value="1"/>
</dbReference>
<accession>A9BJ89</accession>
<dbReference type="InterPro" id="IPR003439">
    <property type="entry name" value="ABC_transporter-like_ATP-bd"/>
</dbReference>
<proteinExistence type="inferred from homology"/>
<dbReference type="STRING" id="403833.Pmob_0292"/>
<dbReference type="GO" id="GO:0005524">
    <property type="term" value="F:ATP binding"/>
    <property type="evidence" value="ECO:0007669"/>
    <property type="project" value="UniProtKB-KW"/>
</dbReference>
<dbReference type="SUPFAM" id="SSF52540">
    <property type="entry name" value="P-loop containing nucleoside triphosphate hydrolases"/>
    <property type="match status" value="1"/>
</dbReference>
<dbReference type="KEGG" id="pmo:Pmob_0292"/>
<dbReference type="EMBL" id="CP000879">
    <property type="protein sequence ID" value="ABX31034.1"/>
    <property type="molecule type" value="Genomic_DNA"/>
</dbReference>
<dbReference type="eggNOG" id="COG1131">
    <property type="taxonomic scope" value="Bacteria"/>
</dbReference>
<dbReference type="RefSeq" id="WP_012208141.1">
    <property type="nucleotide sequence ID" value="NC_010003.1"/>
</dbReference>
<evidence type="ECO:0000256" key="3">
    <source>
        <dbReference type="ARBA" id="ARBA00022741"/>
    </source>
</evidence>
<gene>
    <name evidence="6" type="ordered locus">Pmob_0292</name>
</gene>
<dbReference type="PROSITE" id="PS50893">
    <property type="entry name" value="ABC_TRANSPORTER_2"/>
    <property type="match status" value="1"/>
</dbReference>
<dbReference type="PANTHER" id="PTHR42711">
    <property type="entry name" value="ABC TRANSPORTER ATP-BINDING PROTEIN"/>
    <property type="match status" value="1"/>
</dbReference>
<keyword evidence="4" id="KW-0067">ATP-binding</keyword>
<dbReference type="AlphaFoldDB" id="A9BJ89"/>
<keyword evidence="2" id="KW-0813">Transport</keyword>
<reference evidence="6" key="1">
    <citation type="submission" date="2007-11" db="EMBL/GenBank/DDBJ databases">
        <title>Complete sequence of Petroga mobilis SJ95.</title>
        <authorList>
            <consortium name="US DOE Joint Genome Institute"/>
            <person name="Copeland A."/>
            <person name="Lucas S."/>
            <person name="Lapidus A."/>
            <person name="Barry K."/>
            <person name="Glavina del Rio T."/>
            <person name="Dalin E."/>
            <person name="Tice H."/>
            <person name="Pitluck S."/>
            <person name="Meincke L."/>
            <person name="Brettin T."/>
            <person name="Bruce D."/>
            <person name="Detter J.C."/>
            <person name="Han C."/>
            <person name="Kuske C.R."/>
            <person name="Schmutz J."/>
            <person name="Larimer F."/>
            <person name="Land M."/>
            <person name="Hauser L."/>
            <person name="Kyrpides N."/>
            <person name="Mikhailova N."/>
            <person name="Noll K."/>
            <person name="Richardson P."/>
        </authorList>
    </citation>
    <scope>NUCLEOTIDE SEQUENCE [LARGE SCALE GENOMIC DNA]</scope>
    <source>
        <strain evidence="6">SJ95</strain>
    </source>
</reference>
<dbReference type="InterPro" id="IPR027417">
    <property type="entry name" value="P-loop_NTPase"/>
</dbReference>
<dbReference type="HOGENOM" id="CLU_000604_1_2_0"/>
<evidence type="ECO:0000256" key="2">
    <source>
        <dbReference type="ARBA" id="ARBA00022448"/>
    </source>
</evidence>
<name>A9BJ89_PETMO</name>
<sequence>MILKAENLTKSFKNGKKEHIVLNSIDFEVKEGEIFSILGPNGAGKTTLIKLMTKLLNPNNGSIYYKGKNIAKIGEKYYKEIGCVLEGNRNTYWFLSSLENIFYFGRLYGLKDGYIKKKGYELLEFFELIDDKDKKVGQFSLGMQQKLSIIISLIHQPKILFLDEPTLGLDVVSKLDIIDKLKQLSKNEGVTIILTSHQMDVIEKTADRVLLLKDSKIHFLDTIDKLKSMYSKNKYLLKIEGDFTKKQIDKYFDGLTIGNHTRNESYTEIEFYTDYCTMQQNFLKSMINDGIKITEFFKIETDLEEIIYMFLKNQGDGQNI</sequence>
<protein>
    <submittedName>
        <fullName evidence="6">ABC transporter related</fullName>
    </submittedName>
</protein>
<dbReference type="InterPro" id="IPR003593">
    <property type="entry name" value="AAA+_ATPase"/>
</dbReference>
<organism evidence="6 7">
    <name type="scientific">Petrotoga mobilis (strain DSM 10674 / SJ95)</name>
    <dbReference type="NCBI Taxonomy" id="403833"/>
    <lineage>
        <taxon>Bacteria</taxon>
        <taxon>Thermotogati</taxon>
        <taxon>Thermotogota</taxon>
        <taxon>Thermotogae</taxon>
        <taxon>Petrotogales</taxon>
        <taxon>Petrotogaceae</taxon>
        <taxon>Petrotoga</taxon>
    </lineage>
</organism>
<keyword evidence="3" id="KW-0547">Nucleotide-binding</keyword>
<feature type="domain" description="ABC transporter" evidence="5">
    <location>
        <begin position="3"/>
        <end position="239"/>
    </location>
</feature>
<dbReference type="Pfam" id="PF00005">
    <property type="entry name" value="ABC_tran"/>
    <property type="match status" value="1"/>
</dbReference>
<dbReference type="PROSITE" id="PS00211">
    <property type="entry name" value="ABC_TRANSPORTER_1"/>
    <property type="match status" value="1"/>
</dbReference>
<dbReference type="OrthoDB" id="9804819at2"/>
<dbReference type="GO" id="GO:0016887">
    <property type="term" value="F:ATP hydrolysis activity"/>
    <property type="evidence" value="ECO:0007669"/>
    <property type="project" value="InterPro"/>
</dbReference>
<evidence type="ECO:0000313" key="6">
    <source>
        <dbReference type="EMBL" id="ABX31034.1"/>
    </source>
</evidence>
<evidence type="ECO:0000256" key="4">
    <source>
        <dbReference type="ARBA" id="ARBA00022840"/>
    </source>
</evidence>
<evidence type="ECO:0000259" key="5">
    <source>
        <dbReference type="PROSITE" id="PS50893"/>
    </source>
</evidence>